<accession>A0A918SFY9</accession>
<proteinExistence type="predicted"/>
<protein>
    <submittedName>
        <fullName evidence="1">Uncharacterized protein</fullName>
    </submittedName>
</protein>
<comment type="caution">
    <text evidence="1">The sequence shown here is derived from an EMBL/GenBank/DDBJ whole genome shotgun (WGS) entry which is preliminary data.</text>
</comment>
<sequence>MFSYGPNEMTISALKAEMVQQNGSLAILLNLFILSNLKTFKDLLIRIIKIS</sequence>
<name>A0A918SFY9_9FLAO</name>
<keyword evidence="2" id="KW-1185">Reference proteome</keyword>
<organism evidence="1 2">
    <name type="scientific">Salinimicrobium marinum</name>
    <dbReference type="NCBI Taxonomy" id="680283"/>
    <lineage>
        <taxon>Bacteria</taxon>
        <taxon>Pseudomonadati</taxon>
        <taxon>Bacteroidota</taxon>
        <taxon>Flavobacteriia</taxon>
        <taxon>Flavobacteriales</taxon>
        <taxon>Flavobacteriaceae</taxon>
        <taxon>Salinimicrobium</taxon>
    </lineage>
</organism>
<dbReference type="AlphaFoldDB" id="A0A918SFY9"/>
<reference evidence="1" key="1">
    <citation type="journal article" date="2014" name="Int. J. Syst. Evol. Microbiol.">
        <title>Complete genome sequence of Corynebacterium casei LMG S-19264T (=DSM 44701T), isolated from a smear-ripened cheese.</title>
        <authorList>
            <consortium name="US DOE Joint Genome Institute (JGI-PGF)"/>
            <person name="Walter F."/>
            <person name="Albersmeier A."/>
            <person name="Kalinowski J."/>
            <person name="Ruckert C."/>
        </authorList>
    </citation>
    <scope>NUCLEOTIDE SEQUENCE</scope>
    <source>
        <strain evidence="1">KCTC 12719</strain>
    </source>
</reference>
<evidence type="ECO:0000313" key="1">
    <source>
        <dbReference type="EMBL" id="GHA38677.1"/>
    </source>
</evidence>
<reference evidence="1" key="2">
    <citation type="submission" date="2020-09" db="EMBL/GenBank/DDBJ databases">
        <authorList>
            <person name="Sun Q."/>
            <person name="Kim S."/>
        </authorList>
    </citation>
    <scope>NUCLEOTIDE SEQUENCE</scope>
    <source>
        <strain evidence="1">KCTC 12719</strain>
    </source>
</reference>
<dbReference type="EMBL" id="BMXB01000007">
    <property type="protein sequence ID" value="GHA38677.1"/>
    <property type="molecule type" value="Genomic_DNA"/>
</dbReference>
<dbReference type="Proteomes" id="UP000610456">
    <property type="component" value="Unassembled WGS sequence"/>
</dbReference>
<evidence type="ECO:0000313" key="2">
    <source>
        <dbReference type="Proteomes" id="UP000610456"/>
    </source>
</evidence>
<gene>
    <name evidence="1" type="ORF">GCM10007103_20090</name>
</gene>